<reference evidence="1 2" key="1">
    <citation type="submission" date="2021-11" db="EMBL/GenBank/DDBJ databases">
        <title>Black yeast isolated from Biological Soil Crust.</title>
        <authorList>
            <person name="Kurbessoian T."/>
        </authorList>
    </citation>
    <scope>NUCLEOTIDE SEQUENCE [LARGE SCALE GENOMIC DNA]</scope>
    <source>
        <strain evidence="1 2">CCFEE 5522</strain>
    </source>
</reference>
<comment type="caution">
    <text evidence="1">The sequence shown here is derived from an EMBL/GenBank/DDBJ whole genome shotgun (WGS) entry which is preliminary data.</text>
</comment>
<protein>
    <submittedName>
        <fullName evidence="1">Uncharacterized protein</fullName>
    </submittedName>
</protein>
<accession>A0AAV9J918</accession>
<name>A0AAV9J918_9PEZI</name>
<gene>
    <name evidence="1" type="ORF">LTR36_008830</name>
</gene>
<evidence type="ECO:0000313" key="1">
    <source>
        <dbReference type="EMBL" id="KAK4540888.1"/>
    </source>
</evidence>
<sequence length="104" mass="12014">MAPEDNNTTTGDQQKRKLCRELALILKAESIVDGFLTDTKRLELPPEWQEAVAITRRSGEAEKLRQRIRKTMQAREYREIEAFAKKDAEELSLREIGEGKMAEH</sequence>
<evidence type="ECO:0000313" key="2">
    <source>
        <dbReference type="Proteomes" id="UP001324427"/>
    </source>
</evidence>
<proteinExistence type="predicted"/>
<dbReference type="Proteomes" id="UP001324427">
    <property type="component" value="Unassembled WGS sequence"/>
</dbReference>
<organism evidence="1 2">
    <name type="scientific">Oleoguttula mirabilis</name>
    <dbReference type="NCBI Taxonomy" id="1507867"/>
    <lineage>
        <taxon>Eukaryota</taxon>
        <taxon>Fungi</taxon>
        <taxon>Dikarya</taxon>
        <taxon>Ascomycota</taxon>
        <taxon>Pezizomycotina</taxon>
        <taxon>Dothideomycetes</taxon>
        <taxon>Dothideomycetidae</taxon>
        <taxon>Mycosphaerellales</taxon>
        <taxon>Teratosphaeriaceae</taxon>
        <taxon>Oleoguttula</taxon>
    </lineage>
</organism>
<dbReference type="AlphaFoldDB" id="A0AAV9J918"/>
<dbReference type="EMBL" id="JAVFHQ010000060">
    <property type="protein sequence ID" value="KAK4540888.1"/>
    <property type="molecule type" value="Genomic_DNA"/>
</dbReference>
<keyword evidence="2" id="KW-1185">Reference proteome</keyword>